<dbReference type="Proteomes" id="UP000015102">
    <property type="component" value="Unassembled WGS sequence"/>
</dbReference>
<dbReference type="STRING" id="36166.T1GUN6"/>
<protein>
    <recommendedName>
        <fullName evidence="5">Receptor ligand binding region domain-containing protein</fullName>
    </recommendedName>
</protein>
<feature type="domain" description="Receptor ligand binding region" evidence="5">
    <location>
        <begin position="4"/>
        <end position="83"/>
    </location>
</feature>
<comment type="subcellular location">
    <subcellularLocation>
        <location evidence="1">Membrane</location>
    </subcellularLocation>
</comment>
<evidence type="ECO:0000256" key="4">
    <source>
        <dbReference type="ARBA" id="ARBA00023136"/>
    </source>
</evidence>
<reference evidence="6" key="2">
    <citation type="submission" date="2015-06" db="UniProtKB">
        <authorList>
            <consortium name="EnsemblMetazoa"/>
        </authorList>
    </citation>
    <scope>IDENTIFICATION</scope>
</reference>
<dbReference type="SUPFAM" id="SSF53822">
    <property type="entry name" value="Periplasmic binding protein-like I"/>
    <property type="match status" value="1"/>
</dbReference>
<accession>T1GUN6</accession>
<dbReference type="AlphaFoldDB" id="T1GUN6"/>
<keyword evidence="3" id="KW-1133">Transmembrane helix</keyword>
<evidence type="ECO:0000256" key="1">
    <source>
        <dbReference type="ARBA" id="ARBA00004370"/>
    </source>
</evidence>
<evidence type="ECO:0000313" key="6">
    <source>
        <dbReference type="EnsemblMetazoa" id="MESCA007453-PA"/>
    </source>
</evidence>
<dbReference type="Gene3D" id="3.40.50.2300">
    <property type="match status" value="1"/>
</dbReference>
<dbReference type="HOGENOM" id="CLU_2114986_0_0_1"/>
<name>T1GUN6_MEGSC</name>
<proteinExistence type="predicted"/>
<dbReference type="EnsemblMetazoa" id="MESCA007453-RA">
    <property type="protein sequence ID" value="MESCA007453-PA"/>
    <property type="gene ID" value="MESCA007453"/>
</dbReference>
<keyword evidence="7" id="KW-1185">Reference proteome</keyword>
<dbReference type="InterPro" id="IPR028082">
    <property type="entry name" value="Peripla_BP_I"/>
</dbReference>
<keyword evidence="2" id="KW-0812">Transmembrane</keyword>
<organism evidence="6 7">
    <name type="scientific">Megaselia scalaris</name>
    <name type="common">Humpbacked fly</name>
    <name type="synonym">Phora scalaris</name>
    <dbReference type="NCBI Taxonomy" id="36166"/>
    <lineage>
        <taxon>Eukaryota</taxon>
        <taxon>Metazoa</taxon>
        <taxon>Ecdysozoa</taxon>
        <taxon>Arthropoda</taxon>
        <taxon>Hexapoda</taxon>
        <taxon>Insecta</taxon>
        <taxon>Pterygota</taxon>
        <taxon>Neoptera</taxon>
        <taxon>Endopterygota</taxon>
        <taxon>Diptera</taxon>
        <taxon>Brachycera</taxon>
        <taxon>Muscomorpha</taxon>
        <taxon>Platypezoidea</taxon>
        <taxon>Phoridae</taxon>
        <taxon>Megaseliini</taxon>
        <taxon>Megaselia</taxon>
    </lineage>
</organism>
<evidence type="ECO:0000256" key="2">
    <source>
        <dbReference type="ARBA" id="ARBA00022692"/>
    </source>
</evidence>
<evidence type="ECO:0000313" key="7">
    <source>
        <dbReference type="Proteomes" id="UP000015102"/>
    </source>
</evidence>
<dbReference type="InterPro" id="IPR001828">
    <property type="entry name" value="ANF_lig-bd_rcpt"/>
</dbReference>
<sequence>YVSIYAAYLYDSVKLYAWALDKLLRQEPSPLTDEQIYEVASNGTKIIETIIQNRTYKSITGSTIKIDQSGDSEGNFSVVAWKPAKHSYINNNRTIICNYHMIPVAYFQQGPDDIP</sequence>
<reference evidence="7" key="1">
    <citation type="submission" date="2013-02" db="EMBL/GenBank/DDBJ databases">
        <authorList>
            <person name="Hughes D."/>
        </authorList>
    </citation>
    <scope>NUCLEOTIDE SEQUENCE</scope>
    <source>
        <strain>Durham</strain>
        <strain evidence="7">NC isolate 2 -- Noor lab</strain>
    </source>
</reference>
<keyword evidence="4" id="KW-0472">Membrane</keyword>
<evidence type="ECO:0000256" key="3">
    <source>
        <dbReference type="ARBA" id="ARBA00022989"/>
    </source>
</evidence>
<dbReference type="GO" id="GO:0016020">
    <property type="term" value="C:membrane"/>
    <property type="evidence" value="ECO:0007669"/>
    <property type="project" value="UniProtKB-SubCell"/>
</dbReference>
<dbReference type="EMBL" id="CAQQ02107896">
    <property type="status" value="NOT_ANNOTATED_CDS"/>
    <property type="molecule type" value="Genomic_DNA"/>
</dbReference>
<evidence type="ECO:0000259" key="5">
    <source>
        <dbReference type="Pfam" id="PF01094"/>
    </source>
</evidence>
<dbReference type="Pfam" id="PF01094">
    <property type="entry name" value="ANF_receptor"/>
    <property type="match status" value="1"/>
</dbReference>